<dbReference type="InterPro" id="IPR046373">
    <property type="entry name" value="Acyl-CoA_Oxase/DH_mid-dom_sf"/>
</dbReference>
<evidence type="ECO:0000256" key="3">
    <source>
        <dbReference type="ARBA" id="ARBA00022630"/>
    </source>
</evidence>
<dbReference type="Pfam" id="PF00441">
    <property type="entry name" value="Acyl-CoA_dh_1"/>
    <property type="match status" value="1"/>
</dbReference>
<keyword evidence="3 6" id="KW-0285">Flavoprotein</keyword>
<dbReference type="Pfam" id="PF02771">
    <property type="entry name" value="Acyl-CoA_dh_N"/>
    <property type="match status" value="1"/>
</dbReference>
<keyword evidence="11" id="KW-1185">Reference proteome</keyword>
<evidence type="ECO:0000259" key="9">
    <source>
        <dbReference type="Pfam" id="PF02771"/>
    </source>
</evidence>
<dbReference type="Pfam" id="PF02770">
    <property type="entry name" value="Acyl-CoA_dh_M"/>
    <property type="match status" value="1"/>
</dbReference>
<dbReference type="Proteomes" id="UP001623290">
    <property type="component" value="Plasmid unnamed1"/>
</dbReference>
<keyword evidence="4 6" id="KW-0274">FAD</keyword>
<evidence type="ECO:0000256" key="6">
    <source>
        <dbReference type="RuleBase" id="RU362125"/>
    </source>
</evidence>
<feature type="domain" description="Acyl-CoA oxidase/dehydrogenase middle" evidence="8">
    <location>
        <begin position="125"/>
        <end position="219"/>
    </location>
</feature>
<comment type="similarity">
    <text evidence="2 6">Belongs to the acyl-CoA dehydrogenase family.</text>
</comment>
<feature type="domain" description="Acyl-CoA dehydrogenase/oxidase C-terminal" evidence="7">
    <location>
        <begin position="231"/>
        <end position="379"/>
    </location>
</feature>
<evidence type="ECO:0000256" key="5">
    <source>
        <dbReference type="ARBA" id="ARBA00023002"/>
    </source>
</evidence>
<evidence type="ECO:0000256" key="1">
    <source>
        <dbReference type="ARBA" id="ARBA00001974"/>
    </source>
</evidence>
<accession>A0ABZ1E2T2</accession>
<dbReference type="InterPro" id="IPR006091">
    <property type="entry name" value="Acyl-CoA_Oxase/DH_mid-dom"/>
</dbReference>
<dbReference type="SUPFAM" id="SSF56645">
    <property type="entry name" value="Acyl-CoA dehydrogenase NM domain-like"/>
    <property type="match status" value="1"/>
</dbReference>
<evidence type="ECO:0000259" key="7">
    <source>
        <dbReference type="Pfam" id="PF00441"/>
    </source>
</evidence>
<protein>
    <submittedName>
        <fullName evidence="10">Acyl-CoA dehydrogenase family protein</fullName>
    </submittedName>
</protein>
<reference evidence="10 11" key="1">
    <citation type="submission" date="2023-09" db="EMBL/GenBank/DDBJ databases">
        <title>Thioclava shenzhenensis sp. nov., a multidrug resistant bacteria-antagonizing species isolated from coastal seawater.</title>
        <authorList>
            <person name="Long M."/>
        </authorList>
    </citation>
    <scope>NUCLEOTIDE SEQUENCE [LARGE SCALE GENOMIC DNA]</scope>
    <source>
        <strain evidence="10 11">FTW29</strain>
        <plasmid evidence="10 11">unnamed1</plasmid>
    </source>
</reference>
<dbReference type="InterPro" id="IPR036250">
    <property type="entry name" value="AcylCo_DH-like_C"/>
</dbReference>
<dbReference type="Gene3D" id="2.40.110.10">
    <property type="entry name" value="Butyryl-CoA Dehydrogenase, subunit A, domain 2"/>
    <property type="match status" value="1"/>
</dbReference>
<evidence type="ECO:0000259" key="8">
    <source>
        <dbReference type="Pfam" id="PF02770"/>
    </source>
</evidence>
<dbReference type="InterPro" id="IPR037069">
    <property type="entry name" value="AcylCoA_DH/ox_N_sf"/>
</dbReference>
<dbReference type="InterPro" id="IPR009075">
    <property type="entry name" value="AcylCo_DH/oxidase_C"/>
</dbReference>
<sequence>MDFSLSPEQQERNSHLARFAQDFAATCAKDLQSSSGFSRPQWDRLCAMGLAGLPLPETYGGTAAGALETIQSYETIARHIPDLGLLFSLCAHLFACVIPVWRGGTDSQKADWLPAMAQGGKIAANAISEEGSGSDVFAMKTRAEKQGGHYILNGTKRFITNAPVADMLVAYARTDATSSFFGISCFVLPTDHPGVTISAEESKSGLRSSPWGSVHFQDCALPESFRIGPEGAGASLFHESMVWERCCLFSIYLGAMERILALCLEHARTRVQFGRHIGANQAISNRLVDMRLKIETARLLLYKAAWLYDQGKPCEQTVALSKIWIAESAVQIGQDAMQIFGGEAMTATHPVNRFLNDAMPARIFSGSSEMQREIVARAMKLR</sequence>
<dbReference type="PANTHER" id="PTHR43884">
    <property type="entry name" value="ACYL-COA DEHYDROGENASE"/>
    <property type="match status" value="1"/>
</dbReference>
<evidence type="ECO:0000313" key="10">
    <source>
        <dbReference type="EMBL" id="WRY35361.1"/>
    </source>
</evidence>
<proteinExistence type="inferred from homology"/>
<keyword evidence="5 6" id="KW-0560">Oxidoreductase</keyword>
<feature type="domain" description="Acyl-CoA dehydrogenase/oxidase N-terminal" evidence="9">
    <location>
        <begin position="6"/>
        <end position="119"/>
    </location>
</feature>
<dbReference type="Gene3D" id="1.20.140.10">
    <property type="entry name" value="Butyryl-CoA Dehydrogenase, subunit A, domain 3"/>
    <property type="match status" value="1"/>
</dbReference>
<dbReference type="RefSeq" id="WP_330647134.1">
    <property type="nucleotide sequence ID" value="NZ_CP135444.1"/>
</dbReference>
<evidence type="ECO:0000256" key="4">
    <source>
        <dbReference type="ARBA" id="ARBA00022827"/>
    </source>
</evidence>
<dbReference type="InterPro" id="IPR009100">
    <property type="entry name" value="AcylCoA_DH/oxidase_NM_dom_sf"/>
</dbReference>
<dbReference type="Gene3D" id="1.10.540.10">
    <property type="entry name" value="Acyl-CoA dehydrogenase/oxidase, N-terminal domain"/>
    <property type="match status" value="1"/>
</dbReference>
<name>A0ABZ1E2T2_9RHOB</name>
<organism evidence="10 11">
    <name type="scientific">Thioclava litoralis</name>
    <dbReference type="NCBI Taxonomy" id="3076557"/>
    <lineage>
        <taxon>Bacteria</taxon>
        <taxon>Pseudomonadati</taxon>
        <taxon>Pseudomonadota</taxon>
        <taxon>Alphaproteobacteria</taxon>
        <taxon>Rhodobacterales</taxon>
        <taxon>Paracoccaceae</taxon>
        <taxon>Thioclava</taxon>
    </lineage>
</organism>
<dbReference type="PROSITE" id="PS00072">
    <property type="entry name" value="ACYL_COA_DH_1"/>
    <property type="match status" value="1"/>
</dbReference>
<geneLocation type="plasmid" evidence="10 11">
    <name>unnamed1</name>
</geneLocation>
<dbReference type="PANTHER" id="PTHR43884:SF20">
    <property type="entry name" value="ACYL-COA DEHYDROGENASE FADE28"/>
    <property type="match status" value="1"/>
</dbReference>
<dbReference type="InterPro" id="IPR013786">
    <property type="entry name" value="AcylCoA_DH/ox_N"/>
</dbReference>
<keyword evidence="10" id="KW-0614">Plasmid</keyword>
<evidence type="ECO:0000256" key="2">
    <source>
        <dbReference type="ARBA" id="ARBA00009347"/>
    </source>
</evidence>
<dbReference type="EMBL" id="CP135444">
    <property type="protein sequence ID" value="WRY35361.1"/>
    <property type="molecule type" value="Genomic_DNA"/>
</dbReference>
<evidence type="ECO:0000313" key="11">
    <source>
        <dbReference type="Proteomes" id="UP001623290"/>
    </source>
</evidence>
<gene>
    <name evidence="10" type="ORF">RPE78_13985</name>
</gene>
<dbReference type="SUPFAM" id="SSF47203">
    <property type="entry name" value="Acyl-CoA dehydrogenase C-terminal domain-like"/>
    <property type="match status" value="1"/>
</dbReference>
<comment type="cofactor">
    <cofactor evidence="1 6">
        <name>FAD</name>
        <dbReference type="ChEBI" id="CHEBI:57692"/>
    </cofactor>
</comment>
<dbReference type="InterPro" id="IPR006089">
    <property type="entry name" value="Acyl-CoA_DH_CS"/>
</dbReference>